<dbReference type="Gene3D" id="3.20.20.80">
    <property type="entry name" value="Glycosidases"/>
    <property type="match status" value="1"/>
</dbReference>
<dbReference type="SUPFAM" id="SSF51445">
    <property type="entry name" value="(Trans)glycosidases"/>
    <property type="match status" value="1"/>
</dbReference>
<dbReference type="Proteomes" id="UP000038040">
    <property type="component" value="Unplaced"/>
</dbReference>
<sequence length="208" mass="23841">LLSLWIICQKVALSAYNCIKSEKYSSVFIRAYIPKNEGMVDSNYTQNIYNAHEAGLGTEIYAIPNVNGSKNAYKQVDEIYMSIQQDRISLNRMWLKVTSPIHWPNNQQANTLFIEEFVRRAAVSIENKYWNALGRGYESKTEANFNDFRPFASFTFPSLKTFALMTPICGIVADQIVYPMPVNNIRTSDRFLQKSEKILIGSVKFLPN</sequence>
<proteinExistence type="predicted"/>
<evidence type="ECO:0000313" key="1">
    <source>
        <dbReference type="Proteomes" id="UP000038040"/>
    </source>
</evidence>
<dbReference type="PANTHER" id="PTHR23208:SF36">
    <property type="entry name" value="LYSOZYME-RELATED"/>
    <property type="match status" value="1"/>
</dbReference>
<evidence type="ECO:0000313" key="2">
    <source>
        <dbReference type="WBParaSite" id="DME_0000094001-mRNA-1"/>
    </source>
</evidence>
<name>A0A0N4U2M2_DRAME</name>
<dbReference type="InterPro" id="IPR051595">
    <property type="entry name" value="GH25_Enzymes"/>
</dbReference>
<reference evidence="2" key="1">
    <citation type="submission" date="2017-02" db="UniProtKB">
        <authorList>
            <consortium name="WormBaseParasite"/>
        </authorList>
    </citation>
    <scope>IDENTIFICATION</scope>
</reference>
<dbReference type="WBParaSite" id="DME_0000094001-mRNA-1">
    <property type="protein sequence ID" value="DME_0000094001-mRNA-1"/>
    <property type="gene ID" value="DME_0000094001"/>
</dbReference>
<protein>
    <submittedName>
        <fullName evidence="2">Uncharacterized protein</fullName>
    </submittedName>
</protein>
<dbReference type="GO" id="GO:0007165">
    <property type="term" value="P:signal transduction"/>
    <property type="evidence" value="ECO:0007669"/>
    <property type="project" value="TreeGrafter"/>
</dbReference>
<dbReference type="GO" id="GO:0045087">
    <property type="term" value="P:innate immune response"/>
    <property type="evidence" value="ECO:0007669"/>
    <property type="project" value="TreeGrafter"/>
</dbReference>
<dbReference type="PANTHER" id="PTHR23208">
    <property type="entry name" value="LYSOZYME PROTEIN"/>
    <property type="match status" value="1"/>
</dbReference>
<dbReference type="AlphaFoldDB" id="A0A0N4U2M2"/>
<dbReference type="InterPro" id="IPR017853">
    <property type="entry name" value="GH"/>
</dbReference>
<accession>A0A0N4U2M2</accession>
<organism evidence="1 2">
    <name type="scientific">Dracunculus medinensis</name>
    <name type="common">Guinea worm</name>
    <dbReference type="NCBI Taxonomy" id="318479"/>
    <lineage>
        <taxon>Eukaryota</taxon>
        <taxon>Metazoa</taxon>
        <taxon>Ecdysozoa</taxon>
        <taxon>Nematoda</taxon>
        <taxon>Chromadorea</taxon>
        <taxon>Rhabditida</taxon>
        <taxon>Spirurina</taxon>
        <taxon>Dracunculoidea</taxon>
        <taxon>Dracunculidae</taxon>
        <taxon>Dracunculus</taxon>
    </lineage>
</organism>